<dbReference type="InterPro" id="IPR019587">
    <property type="entry name" value="Polyketide_cyclase/dehydratase"/>
</dbReference>
<organism evidence="1 2">
    <name type="scientific">Nostocoides australiense Ben110</name>
    <dbReference type="NCBI Taxonomy" id="1193182"/>
    <lineage>
        <taxon>Bacteria</taxon>
        <taxon>Bacillati</taxon>
        <taxon>Actinomycetota</taxon>
        <taxon>Actinomycetes</taxon>
        <taxon>Micrococcales</taxon>
        <taxon>Intrasporangiaceae</taxon>
        <taxon>Nostocoides</taxon>
    </lineage>
</organism>
<dbReference type="Proteomes" id="UP000035763">
    <property type="component" value="Unassembled WGS sequence"/>
</dbReference>
<protein>
    <recommendedName>
        <fullName evidence="3">SRPBCC family protein</fullName>
    </recommendedName>
</protein>
<accession>W6K4P3</accession>
<sequence>MSAAVTAAAARRLALLRATTDETNSLLPGDELVDRPTIVATRGIDIAAPPAAVWPWVAQLGQERGGFYTYAWLENLVGCRMVNADRINPQWQDVAVGDIVRLHPDLGLRVAVVEPGRTLTLTGDGAVDRNGEPVADPGYDFSWTFTVIPTAAGCRLLTRERFRARTRPARVMTNLGVRLSTIMAEGMLRGIRP</sequence>
<dbReference type="Gene3D" id="3.30.530.20">
    <property type="match status" value="1"/>
</dbReference>
<proteinExistence type="predicted"/>
<dbReference type="STRING" id="1193182.BN11_660002"/>
<comment type="caution">
    <text evidence="1">The sequence shown here is derived from an EMBL/GenBank/DDBJ whole genome shotgun (WGS) entry which is preliminary data.</text>
</comment>
<gene>
    <name evidence="1" type="ORF">BN11_660002</name>
</gene>
<name>W6K4P3_9MICO</name>
<evidence type="ECO:0008006" key="3">
    <source>
        <dbReference type="Google" id="ProtNLM"/>
    </source>
</evidence>
<reference evidence="1 2" key="1">
    <citation type="journal article" date="2013" name="ISME J.">
        <title>A metabolic model for members of the genus Tetrasphaera involved in enhanced biological phosphorus removal.</title>
        <authorList>
            <person name="Kristiansen R."/>
            <person name="Nguyen H.T.T."/>
            <person name="Saunders A.M."/>
            <person name="Nielsen J.L."/>
            <person name="Wimmer R."/>
            <person name="Le V.Q."/>
            <person name="McIlroy S.J."/>
            <person name="Petrovski S."/>
            <person name="Seviour R.J."/>
            <person name="Calteau A."/>
            <person name="Nielsen K.L."/>
            <person name="Nielsen P.H."/>
        </authorList>
    </citation>
    <scope>NUCLEOTIDE SEQUENCE [LARGE SCALE GENOMIC DNA]</scope>
    <source>
        <strain evidence="1 2">Ben110</strain>
    </source>
</reference>
<dbReference type="AlphaFoldDB" id="W6K4P3"/>
<dbReference type="RefSeq" id="WP_048695789.1">
    <property type="nucleotide sequence ID" value="NZ_HG764815.1"/>
</dbReference>
<dbReference type="Pfam" id="PF10604">
    <property type="entry name" value="Polyketide_cyc2"/>
    <property type="match status" value="1"/>
</dbReference>
<evidence type="ECO:0000313" key="1">
    <source>
        <dbReference type="EMBL" id="CCH75364.1"/>
    </source>
</evidence>
<keyword evidence="2" id="KW-1185">Reference proteome</keyword>
<dbReference type="SUPFAM" id="SSF55961">
    <property type="entry name" value="Bet v1-like"/>
    <property type="match status" value="1"/>
</dbReference>
<dbReference type="EMBL" id="CAJA01000492">
    <property type="protein sequence ID" value="CCH75364.1"/>
    <property type="molecule type" value="Genomic_DNA"/>
</dbReference>
<evidence type="ECO:0000313" key="2">
    <source>
        <dbReference type="Proteomes" id="UP000035763"/>
    </source>
</evidence>
<dbReference type="InterPro" id="IPR023393">
    <property type="entry name" value="START-like_dom_sf"/>
</dbReference>